<sequence length="73" mass="8606">MHVTMDILSPQKHFNPMLKVKMEWYNDIRGRRGLMGRRGRLGRGRRGLMGRRGRRVVKIEGNSFFTKISVSLY</sequence>
<dbReference type="Proteomes" id="UP000013006">
    <property type="component" value="Chromosome"/>
</dbReference>
<dbReference type="AlphaFoldDB" id="M9U6P0"/>
<dbReference type="KEGG" id="sic:SiL_0341"/>
<reference evidence="1 2" key="1">
    <citation type="journal article" date="2013" name="Open Biol.">
        <title>Genomics and genetics of Sulfolobus islandicus LAL14/1, a model hyperthermophilic archaeon.</title>
        <authorList>
            <person name="Jaubert C."/>
            <person name="Danioux C."/>
            <person name="Oberto J."/>
            <person name="Cortez D."/>
            <person name="Bize A."/>
            <person name="Krupovic M."/>
            <person name="She Q."/>
            <person name="Forterre P."/>
            <person name="Prangishvili D."/>
            <person name="Sezonov G."/>
        </authorList>
    </citation>
    <scope>NUCLEOTIDE SEQUENCE [LARGE SCALE GENOMIC DNA]</scope>
    <source>
        <strain evidence="1">LAL14/1</strain>
    </source>
</reference>
<name>M9U6P0_SACIS</name>
<protein>
    <submittedName>
        <fullName evidence="1">Uncharacterized protein</fullName>
    </submittedName>
</protein>
<gene>
    <name evidence="1" type="ORF">SiL_0341</name>
</gene>
<organism>
    <name type="scientific">Saccharolobus islandicus LAL14/1</name>
    <dbReference type="NCBI Taxonomy" id="1241935"/>
    <lineage>
        <taxon>Archaea</taxon>
        <taxon>Thermoproteota</taxon>
        <taxon>Thermoprotei</taxon>
        <taxon>Sulfolobales</taxon>
        <taxon>Sulfolobaceae</taxon>
        <taxon>Saccharolobus</taxon>
    </lineage>
</organism>
<evidence type="ECO:0000313" key="1">
    <source>
        <dbReference type="EMBL" id="AGJ61817.1"/>
    </source>
</evidence>
<accession>M9U6P0</accession>
<dbReference type="HOGENOM" id="CLU_200909_0_0_2"/>
<dbReference type="EMBL" id="CP003928">
    <property type="protein sequence ID" value="AGJ61817.1"/>
    <property type="molecule type" value="Genomic_DNA"/>
</dbReference>
<proteinExistence type="predicted"/>
<evidence type="ECO:0000313" key="2">
    <source>
        <dbReference type="Proteomes" id="UP000013006"/>
    </source>
</evidence>